<organism evidence="2 3">
    <name type="scientific">Cymbomonas tetramitiformis</name>
    <dbReference type="NCBI Taxonomy" id="36881"/>
    <lineage>
        <taxon>Eukaryota</taxon>
        <taxon>Viridiplantae</taxon>
        <taxon>Chlorophyta</taxon>
        <taxon>Pyramimonadophyceae</taxon>
        <taxon>Pyramimonadales</taxon>
        <taxon>Pyramimonadaceae</taxon>
        <taxon>Cymbomonas</taxon>
    </lineage>
</organism>
<proteinExistence type="predicted"/>
<evidence type="ECO:0000313" key="2">
    <source>
        <dbReference type="EMBL" id="KAK3248655.1"/>
    </source>
</evidence>
<feature type="region of interest" description="Disordered" evidence="1">
    <location>
        <begin position="96"/>
        <end position="122"/>
    </location>
</feature>
<evidence type="ECO:0000313" key="3">
    <source>
        <dbReference type="Proteomes" id="UP001190700"/>
    </source>
</evidence>
<dbReference type="AlphaFoldDB" id="A0AAE0C756"/>
<reference evidence="2 3" key="1">
    <citation type="journal article" date="2015" name="Genome Biol. Evol.">
        <title>Comparative Genomics of a Bacterivorous Green Alga Reveals Evolutionary Causalities and Consequences of Phago-Mixotrophic Mode of Nutrition.</title>
        <authorList>
            <person name="Burns J.A."/>
            <person name="Paasch A."/>
            <person name="Narechania A."/>
            <person name="Kim E."/>
        </authorList>
    </citation>
    <scope>NUCLEOTIDE SEQUENCE [LARGE SCALE GENOMIC DNA]</scope>
    <source>
        <strain evidence="2 3">PLY_AMNH</strain>
    </source>
</reference>
<name>A0AAE0C756_9CHLO</name>
<sequence length="371" mass="39701">MFQEVAQHWVPEVKESWDKEAQAWAHTWCPTTGASLGAVSDAARPGPTRSATEPTHGARARSVGAEGDTSLQGAEPRVHDARQLLRRGRQLQLIRSGRPQECGVPQPATQARGDSRELQEHNTQQLPGLPLTQPQALGAQSLAQPPALWVKPVVQPPALRAKPLAQPHALEAQSLAQPQALKAEPLALGAQPLALRAQPLAQPQALGTQLLAQPQALGMQPLAQPQTLEAEPLAQALAWAHARCPGTGTRPLAKLLVLDADPRAQPLLQPQTYGAEPQVQPLAQSQVCGTDPQLLAPDTEPRAQLLVQAQKHGAEPQVPMKHVVTTKRNTPLVVAWRSVEPTGSTTRSRWRCSGALSCDAFAKELAAVQRG</sequence>
<evidence type="ECO:0000256" key="1">
    <source>
        <dbReference type="SAM" id="MobiDB-lite"/>
    </source>
</evidence>
<feature type="region of interest" description="Disordered" evidence="1">
    <location>
        <begin position="31"/>
        <end position="76"/>
    </location>
</feature>
<gene>
    <name evidence="2" type="ORF">CYMTET_41888</name>
</gene>
<dbReference type="Proteomes" id="UP001190700">
    <property type="component" value="Unassembled WGS sequence"/>
</dbReference>
<protein>
    <submittedName>
        <fullName evidence="2">Uncharacterized protein</fullName>
    </submittedName>
</protein>
<accession>A0AAE0C756</accession>
<dbReference type="EMBL" id="LGRX02027905">
    <property type="protein sequence ID" value="KAK3248655.1"/>
    <property type="molecule type" value="Genomic_DNA"/>
</dbReference>
<keyword evidence="3" id="KW-1185">Reference proteome</keyword>
<comment type="caution">
    <text evidence="2">The sequence shown here is derived from an EMBL/GenBank/DDBJ whole genome shotgun (WGS) entry which is preliminary data.</text>
</comment>